<dbReference type="RefSeq" id="WP_092129791.1">
    <property type="nucleotide sequence ID" value="NZ_FMYU01000021.1"/>
</dbReference>
<dbReference type="Pfam" id="PF08349">
    <property type="entry name" value="DUF1722"/>
    <property type="match status" value="1"/>
</dbReference>
<dbReference type="EMBL" id="FMYU01000021">
    <property type="protein sequence ID" value="SDD07233.1"/>
    <property type="molecule type" value="Genomic_DNA"/>
</dbReference>
<keyword evidence="3" id="KW-1185">Reference proteome</keyword>
<dbReference type="InterPro" id="IPR013560">
    <property type="entry name" value="DUF1722"/>
</dbReference>
<sequence>MIKIGVSSCLIGIECAYNGSSRKDDFVVSLSKYFEFVPFCPEDAILSHPRESMRLVLYKDGTIHLIGNKTNTDYTKAIIDYSLNAALKAKQENICGFIFAAKSPSCGVFRVKLYLENSMPADNTKGLFSKTIIEQFPFLPYEEEKRLSDPWLRYNFIVSVYAYSEMIQLNKNPSRKALIDFHTRYKFLLLSKSTKNYKKLGQIASFANNNTHETFNSYTALFLETMLIKSKKNQVYNALEHMFGFIKDFLSSEEKIVFLSTLLDFKKGIVPLVAVNRMFELYIEKYKINYIKNQAFFNLYPKDLGLDSNTLAFK</sequence>
<feature type="domain" description="DUF1722" evidence="1">
    <location>
        <begin position="186"/>
        <end position="301"/>
    </location>
</feature>
<accession>A0A1G6RS53</accession>
<protein>
    <submittedName>
        <fullName evidence="2">Uncharacterized conserved protein YbbK, DUF523 family</fullName>
    </submittedName>
</protein>
<reference evidence="3" key="1">
    <citation type="submission" date="2016-10" db="EMBL/GenBank/DDBJ databases">
        <authorList>
            <person name="Varghese N."/>
            <person name="Submissions S."/>
        </authorList>
    </citation>
    <scope>NUCLEOTIDE SEQUENCE [LARGE SCALE GENOMIC DNA]</scope>
    <source>
        <strain evidence="3">DSM 8415</strain>
    </source>
</reference>
<name>A0A1G6RS53_9BACT</name>
<proteinExistence type="predicted"/>
<dbReference type="AlphaFoldDB" id="A0A1G6RS53"/>
<organism evidence="2 3">
    <name type="scientific">Desulfurella multipotens</name>
    <dbReference type="NCBI Taxonomy" id="79269"/>
    <lineage>
        <taxon>Bacteria</taxon>
        <taxon>Pseudomonadati</taxon>
        <taxon>Campylobacterota</taxon>
        <taxon>Desulfurellia</taxon>
        <taxon>Desulfurellales</taxon>
        <taxon>Desulfurellaceae</taxon>
        <taxon>Desulfurella</taxon>
    </lineage>
</organism>
<dbReference type="PANTHER" id="PTHR30087:SF0">
    <property type="entry name" value="INNER MEMBRANE PROTEIN"/>
    <property type="match status" value="1"/>
</dbReference>
<dbReference type="Pfam" id="PF04463">
    <property type="entry name" value="2-thiour_desulf"/>
    <property type="match status" value="1"/>
</dbReference>
<evidence type="ECO:0000313" key="2">
    <source>
        <dbReference type="EMBL" id="SDD07233.1"/>
    </source>
</evidence>
<evidence type="ECO:0000313" key="3">
    <source>
        <dbReference type="Proteomes" id="UP000199411"/>
    </source>
</evidence>
<evidence type="ECO:0000259" key="1">
    <source>
        <dbReference type="Pfam" id="PF08349"/>
    </source>
</evidence>
<dbReference type="OrthoDB" id="495783at2"/>
<dbReference type="InterPro" id="IPR007553">
    <property type="entry name" value="2-thiour_desulf"/>
</dbReference>
<dbReference type="PANTHER" id="PTHR30087">
    <property type="entry name" value="INNER MEMBRANE PROTEIN"/>
    <property type="match status" value="1"/>
</dbReference>
<dbReference type="Proteomes" id="UP000199411">
    <property type="component" value="Unassembled WGS sequence"/>
</dbReference>
<gene>
    <name evidence="2" type="ORF">SAMN05660835_01841</name>
</gene>